<protein>
    <submittedName>
        <fullName evidence="2">DUF262 domain-containing protein</fullName>
    </submittedName>
</protein>
<organism evidence="2 3">
    <name type="scientific">Entomospira culicis</name>
    <dbReference type="NCBI Taxonomy" id="2719989"/>
    <lineage>
        <taxon>Bacteria</taxon>
        <taxon>Pseudomonadati</taxon>
        <taxon>Spirochaetota</taxon>
        <taxon>Spirochaetia</taxon>
        <taxon>Spirochaetales</taxon>
        <taxon>Spirochaetaceae</taxon>
        <taxon>Entomospira</taxon>
    </lineage>
</organism>
<dbReference type="AlphaFoldDB" id="A0A968GGS7"/>
<dbReference type="RefSeq" id="WP_167696546.1">
    <property type="nucleotide sequence ID" value="NZ_CP118183.1"/>
</dbReference>
<proteinExistence type="predicted"/>
<gene>
    <name evidence="2" type="ORF">HCT48_08350</name>
</gene>
<evidence type="ECO:0000313" key="2">
    <source>
        <dbReference type="EMBL" id="NIZ70218.1"/>
    </source>
</evidence>
<reference evidence="2" key="1">
    <citation type="submission" date="2020-03" db="EMBL/GenBank/DDBJ databases">
        <title>Spirochaetal bacteria isolated from arthropods constitute a novel genus Entomospira genus novum within the order Spirochaetales.</title>
        <authorList>
            <person name="Grana-Miraglia L."/>
            <person name="Sikutova S."/>
            <person name="Fingerle V."/>
            <person name="Sing A."/>
            <person name="Castillo-Ramirez S."/>
            <person name="Margos G."/>
            <person name="Rudolf I."/>
        </authorList>
    </citation>
    <scope>NUCLEOTIDE SEQUENCE</scope>
    <source>
        <strain evidence="2">BR149</strain>
    </source>
</reference>
<keyword evidence="3" id="KW-1185">Reference proteome</keyword>
<dbReference type="Pfam" id="PF03235">
    <property type="entry name" value="GmrSD_N"/>
    <property type="match status" value="1"/>
</dbReference>
<accession>A0A968GGS7</accession>
<dbReference type="InterPro" id="IPR004919">
    <property type="entry name" value="GmrSD_N"/>
</dbReference>
<sequence length="726" mass="85847">MSNASNYQTLLNLLDSYSIQIPLIQRDYVQGEKEKQATEIRKILLEDIYQALSQGNYLDLNFVYGKVLDNQGDQASIFIPIDGQQRLTTLWLLHLYAFHNDEAVLQKLSKFSYKTRKSSRQFLEHLITHCHEIFTSALMPSPSQEISDSAWFLPAWRYDPTVASMLTMLDDMTQKFNQSTQLDLATRLQEGYLHFQFLDTKVIGSEDDLYIKLNARGKALSPFDNLKSIIIEQIILHEEQLKQVYHIDRWEYEQLFDGDWTDYFWHRSKENFDTDFLLFLTFFFRNCRIIEDIKDGWWFGIDKHKLDTTVLMSLYHTLNFLISANAEKVDKFLFKIPEKTKKYEDVISSYGPEAYLLFHVVIQYCAMAKRASLDATFMADDSSKQWFRIFWNLIINSNNTIDRWERALEAITEINRLSDHWQELLRYCADKKKIGVFDSKQIAEEQFKAQILLDHPKKDTFTQAIYNAEKHHYFLGQIRSALYLSLKDDKKTIELSSLEKFEEYWQKLSKLFEDMSEKNMHVLRRALLTYGDYRLKVDSQKTLCVTSPRSATSLRMLFADRYQEPNLKQFLDDLSLETDINTQLKIRIKAYVANKNHPFDWRDCMIMYEALWDKRYLHPNLLYTRKMSGKFLLLRSSKASGYTYEVFITSLKSELDRSKSKLTELGLKIELWGNRSATDDHCLVIYKEKENVLATVRYDYTKKCFTVDRSGCFTMDEMVTHMLAHY</sequence>
<name>A0A968GGS7_9SPIO</name>
<dbReference type="Proteomes" id="UP000778951">
    <property type="component" value="Unassembled WGS sequence"/>
</dbReference>
<dbReference type="EMBL" id="JAATLM010000003">
    <property type="protein sequence ID" value="NIZ70218.1"/>
    <property type="molecule type" value="Genomic_DNA"/>
</dbReference>
<comment type="caution">
    <text evidence="2">The sequence shown here is derived from an EMBL/GenBank/DDBJ whole genome shotgun (WGS) entry which is preliminary data.</text>
</comment>
<evidence type="ECO:0000313" key="3">
    <source>
        <dbReference type="Proteomes" id="UP000778951"/>
    </source>
</evidence>
<feature type="domain" description="GmrSD restriction endonucleases N-terminal" evidence="1">
    <location>
        <begin position="11"/>
        <end position="230"/>
    </location>
</feature>
<evidence type="ECO:0000259" key="1">
    <source>
        <dbReference type="Pfam" id="PF03235"/>
    </source>
</evidence>